<dbReference type="EMBL" id="AP014548">
    <property type="protein sequence ID" value="BAO56644.1"/>
    <property type="molecule type" value="Genomic_DNA"/>
</dbReference>
<dbReference type="PANTHER" id="PTHR43283:SF7">
    <property type="entry name" value="BETA-LACTAMASE-RELATED DOMAIN-CONTAINING PROTEIN"/>
    <property type="match status" value="1"/>
</dbReference>
<proteinExistence type="predicted"/>
<accession>W8VS37</accession>
<dbReference type="OrthoDB" id="1185352at2"/>
<dbReference type="HOGENOM" id="CLU_045378_0_0_10"/>
<dbReference type="RefSeq" id="WP_041497151.1">
    <property type="nucleotide sequence ID" value="NZ_AP014548.1"/>
</dbReference>
<protein>
    <submittedName>
        <fullName evidence="3">Beta-lactamase</fullName>
    </submittedName>
</protein>
<dbReference type="InterPro" id="IPR050789">
    <property type="entry name" value="Diverse_Enzym_Activities"/>
</dbReference>
<sequence>MKSTALLLLAFICLACSSQNDDDAAAEVDTLYFPSLDQSAWETMTPTQLKWDDSKLQELYGFLEQNETRAFIVLKNGKMVVEKYWGKELQGSNNFDQNSNWYWASAGKSLTAVLIGIAQENENLNIDNQTSIYLGTNWSSMPIEKENLITVRNHLTLTTGADFTVPNLDCTTPGCILYLSDAGTQWYYHNATYTILHQVLESATNQTNNEFTTAALKSKTGMDGSWVSTNGFNEVFFSTPRSAARFGLLILNKGTWAENEVLGDQNYFSSMTTASQPFNASYGYLWWLNGKESVQFPLSTNVIPSSVTPSAPEDMISALGKNGQFIDVAPSQGLVVVRMGDSSNQEPVPILFHEELWKRLYSITAN</sequence>
<dbReference type="KEGG" id="nmf:NMS_2635"/>
<reference evidence="3 4" key="1">
    <citation type="journal article" date="2014" name="Proc. Natl. Acad. Sci. U.S.A.">
        <title>Functional characterization of flavobacteria rhodopsins reveals a unique class of light-driven chloride pump in bacteria.</title>
        <authorList>
            <person name="Yoshizawa S."/>
            <person name="Kumagai Y."/>
            <person name="Kim H."/>
            <person name="Ogura Y."/>
            <person name="Hayashi T."/>
            <person name="Iwasaki W."/>
            <person name="DeLong E.F."/>
            <person name="Kogure K."/>
        </authorList>
    </citation>
    <scope>NUCLEOTIDE SEQUENCE [LARGE SCALE GENOMIC DNA]</scope>
    <source>
        <strain evidence="3 4">S1-08</strain>
    </source>
</reference>
<evidence type="ECO:0000313" key="3">
    <source>
        <dbReference type="EMBL" id="BAO56644.1"/>
    </source>
</evidence>
<dbReference type="SUPFAM" id="SSF56601">
    <property type="entry name" value="beta-lactamase/transpeptidase-like"/>
    <property type="match status" value="1"/>
</dbReference>
<dbReference type="Proteomes" id="UP000031760">
    <property type="component" value="Chromosome"/>
</dbReference>
<name>W8VS37_9FLAO</name>
<feature type="chain" id="PRO_5004914478" evidence="1">
    <location>
        <begin position="21"/>
        <end position="366"/>
    </location>
</feature>
<organism evidence="3 4">
    <name type="scientific">Nonlabens marinus S1-08</name>
    <dbReference type="NCBI Taxonomy" id="1454201"/>
    <lineage>
        <taxon>Bacteria</taxon>
        <taxon>Pseudomonadati</taxon>
        <taxon>Bacteroidota</taxon>
        <taxon>Flavobacteriia</taxon>
        <taxon>Flavobacteriales</taxon>
        <taxon>Flavobacteriaceae</taxon>
        <taxon>Nonlabens</taxon>
    </lineage>
</organism>
<dbReference type="AlphaFoldDB" id="W8VS37"/>
<gene>
    <name evidence="3" type="ORF">NMS_2635</name>
</gene>
<evidence type="ECO:0000313" key="4">
    <source>
        <dbReference type="Proteomes" id="UP000031760"/>
    </source>
</evidence>
<evidence type="ECO:0000256" key="1">
    <source>
        <dbReference type="SAM" id="SignalP"/>
    </source>
</evidence>
<evidence type="ECO:0000259" key="2">
    <source>
        <dbReference type="Pfam" id="PF00144"/>
    </source>
</evidence>
<keyword evidence="4" id="KW-1185">Reference proteome</keyword>
<dbReference type="PANTHER" id="PTHR43283">
    <property type="entry name" value="BETA-LACTAMASE-RELATED"/>
    <property type="match status" value="1"/>
</dbReference>
<feature type="domain" description="Beta-lactamase-related" evidence="2">
    <location>
        <begin position="70"/>
        <end position="339"/>
    </location>
</feature>
<dbReference type="STRING" id="1454201.NMS_2635"/>
<feature type="signal peptide" evidence="1">
    <location>
        <begin position="1"/>
        <end position="20"/>
    </location>
</feature>
<dbReference type="InterPro" id="IPR001466">
    <property type="entry name" value="Beta-lactam-related"/>
</dbReference>
<dbReference type="Gene3D" id="3.40.710.10">
    <property type="entry name" value="DD-peptidase/beta-lactamase superfamily"/>
    <property type="match status" value="1"/>
</dbReference>
<dbReference type="Pfam" id="PF00144">
    <property type="entry name" value="Beta-lactamase"/>
    <property type="match status" value="1"/>
</dbReference>
<keyword evidence="1" id="KW-0732">Signal</keyword>
<dbReference type="InterPro" id="IPR012338">
    <property type="entry name" value="Beta-lactam/transpept-like"/>
</dbReference>